<dbReference type="EMBL" id="KN551079">
    <property type="protein sequence ID" value="KHJ92865.1"/>
    <property type="molecule type" value="Genomic_DNA"/>
</dbReference>
<proteinExistence type="predicted"/>
<evidence type="ECO:0000313" key="2">
    <source>
        <dbReference type="EMBL" id="KHJ92865.1"/>
    </source>
</evidence>
<sequence>MLSEEAAKQLAELKFKLQEAERENTNHQGSIIRMEGQMKRFKANAEALEKELDEVKTQNRQLKKDVSCSLSFLFLCVKKCKLH</sequence>
<evidence type="ECO:0008006" key="4">
    <source>
        <dbReference type="Google" id="ProtNLM"/>
    </source>
</evidence>
<dbReference type="OrthoDB" id="10028421at2759"/>
<dbReference type="Proteomes" id="UP000053660">
    <property type="component" value="Unassembled WGS sequence"/>
</dbReference>
<keyword evidence="3" id="KW-1185">Reference proteome</keyword>
<evidence type="ECO:0000256" key="1">
    <source>
        <dbReference type="SAM" id="Coils"/>
    </source>
</evidence>
<reference evidence="2 3" key="1">
    <citation type="submission" date="2014-03" db="EMBL/GenBank/DDBJ databases">
        <title>Draft genome of the hookworm Oesophagostomum dentatum.</title>
        <authorList>
            <person name="Mitreva M."/>
        </authorList>
    </citation>
    <scope>NUCLEOTIDE SEQUENCE [LARGE SCALE GENOMIC DNA]</scope>
    <source>
        <strain evidence="2 3">OD-Hann</strain>
    </source>
</reference>
<accession>A0A0B1TBY7</accession>
<gene>
    <name evidence="2" type="ORF">OESDEN_07236</name>
</gene>
<name>A0A0B1TBY7_OESDE</name>
<dbReference type="AlphaFoldDB" id="A0A0B1TBY7"/>
<feature type="coiled-coil region" evidence="1">
    <location>
        <begin position="3"/>
        <end position="65"/>
    </location>
</feature>
<organism evidence="2 3">
    <name type="scientific">Oesophagostomum dentatum</name>
    <name type="common">Nodular worm</name>
    <dbReference type="NCBI Taxonomy" id="61180"/>
    <lineage>
        <taxon>Eukaryota</taxon>
        <taxon>Metazoa</taxon>
        <taxon>Ecdysozoa</taxon>
        <taxon>Nematoda</taxon>
        <taxon>Chromadorea</taxon>
        <taxon>Rhabditida</taxon>
        <taxon>Rhabditina</taxon>
        <taxon>Rhabditomorpha</taxon>
        <taxon>Strongyloidea</taxon>
        <taxon>Strongylidae</taxon>
        <taxon>Oesophagostomum</taxon>
    </lineage>
</organism>
<keyword evidence="1" id="KW-0175">Coiled coil</keyword>
<protein>
    <recommendedName>
        <fullName evidence="4">Myosin tail domain-containing protein</fullName>
    </recommendedName>
</protein>
<evidence type="ECO:0000313" key="3">
    <source>
        <dbReference type="Proteomes" id="UP000053660"/>
    </source>
</evidence>